<dbReference type="PANTHER" id="PTHR30250">
    <property type="entry name" value="PST FAMILY PREDICTED COLANIC ACID TRANSPORTER"/>
    <property type="match status" value="1"/>
</dbReference>
<evidence type="ECO:0000256" key="3">
    <source>
        <dbReference type="ARBA" id="ARBA00022692"/>
    </source>
</evidence>
<feature type="transmembrane region" description="Helical" evidence="6">
    <location>
        <begin position="402"/>
        <end position="421"/>
    </location>
</feature>
<evidence type="ECO:0000256" key="4">
    <source>
        <dbReference type="ARBA" id="ARBA00022989"/>
    </source>
</evidence>
<feature type="transmembrane region" description="Helical" evidence="6">
    <location>
        <begin position="462"/>
        <end position="483"/>
    </location>
</feature>
<evidence type="ECO:0000256" key="6">
    <source>
        <dbReference type="SAM" id="Phobius"/>
    </source>
</evidence>
<feature type="transmembrane region" description="Helical" evidence="6">
    <location>
        <begin position="159"/>
        <end position="177"/>
    </location>
</feature>
<dbReference type="PANTHER" id="PTHR30250:SF11">
    <property type="entry name" value="O-ANTIGEN TRANSPORTER-RELATED"/>
    <property type="match status" value="1"/>
</dbReference>
<dbReference type="EMBL" id="WHOA01000032">
    <property type="protein sequence ID" value="NOU70896.1"/>
    <property type="molecule type" value="Genomic_DNA"/>
</dbReference>
<keyword evidence="2" id="KW-1003">Cell membrane</keyword>
<dbReference type="Proteomes" id="UP000616779">
    <property type="component" value="Unassembled WGS sequence"/>
</dbReference>
<proteinExistence type="predicted"/>
<evidence type="ECO:0000313" key="7">
    <source>
        <dbReference type="EMBL" id="NOU70896.1"/>
    </source>
</evidence>
<comment type="subcellular location">
    <subcellularLocation>
        <location evidence="1">Cell membrane</location>
        <topology evidence="1">Multi-pass membrane protein</topology>
    </subcellularLocation>
</comment>
<evidence type="ECO:0000256" key="2">
    <source>
        <dbReference type="ARBA" id="ARBA00022475"/>
    </source>
</evidence>
<evidence type="ECO:0000256" key="5">
    <source>
        <dbReference type="ARBA" id="ARBA00023136"/>
    </source>
</evidence>
<dbReference type="InterPro" id="IPR002797">
    <property type="entry name" value="Polysacc_synth"/>
</dbReference>
<dbReference type="RefSeq" id="WP_171641767.1">
    <property type="nucleotide sequence ID" value="NZ_WHOA01000032.1"/>
</dbReference>
<feature type="transmembrane region" description="Helical" evidence="6">
    <location>
        <begin position="433"/>
        <end position="456"/>
    </location>
</feature>
<dbReference type="Pfam" id="PF01943">
    <property type="entry name" value="Polysacc_synt"/>
    <property type="match status" value="1"/>
</dbReference>
<reference evidence="7 8" key="1">
    <citation type="submission" date="2019-10" db="EMBL/GenBank/DDBJ databases">
        <title>Description of Paenibacillus terrestris sp. nov.</title>
        <authorList>
            <person name="Carlier A."/>
            <person name="Qi S."/>
        </authorList>
    </citation>
    <scope>NUCLEOTIDE SEQUENCE [LARGE SCALE GENOMIC DNA]</scope>
    <source>
        <strain evidence="7 8">LMG 31458</strain>
    </source>
</reference>
<feature type="transmembrane region" description="Helical" evidence="6">
    <location>
        <begin position="126"/>
        <end position="150"/>
    </location>
</feature>
<evidence type="ECO:0000313" key="8">
    <source>
        <dbReference type="Proteomes" id="UP000616779"/>
    </source>
</evidence>
<accession>A0ABX1XS66</accession>
<keyword evidence="8" id="KW-1185">Reference proteome</keyword>
<feature type="transmembrane region" description="Helical" evidence="6">
    <location>
        <begin position="342"/>
        <end position="365"/>
    </location>
</feature>
<feature type="transmembrane region" description="Helical" evidence="6">
    <location>
        <begin position="183"/>
        <end position="205"/>
    </location>
</feature>
<gene>
    <name evidence="7" type="ORF">GC098_05540</name>
</gene>
<organism evidence="7 8">
    <name type="scientific">Paenibacillus phytorum</name>
    <dbReference type="NCBI Taxonomy" id="2654977"/>
    <lineage>
        <taxon>Bacteria</taxon>
        <taxon>Bacillati</taxon>
        <taxon>Bacillota</taxon>
        <taxon>Bacilli</taxon>
        <taxon>Bacillales</taxon>
        <taxon>Paenibacillaceae</taxon>
        <taxon>Paenibacillus</taxon>
    </lineage>
</organism>
<name>A0ABX1XS66_9BACL</name>
<evidence type="ECO:0000256" key="1">
    <source>
        <dbReference type="ARBA" id="ARBA00004651"/>
    </source>
</evidence>
<feature type="transmembrane region" description="Helical" evidence="6">
    <location>
        <begin position="85"/>
        <end position="106"/>
    </location>
</feature>
<keyword evidence="4 6" id="KW-1133">Transmembrane helix</keyword>
<feature type="transmembrane region" description="Helical" evidence="6">
    <location>
        <begin position="225"/>
        <end position="243"/>
    </location>
</feature>
<feature type="transmembrane region" description="Helical" evidence="6">
    <location>
        <begin position="39"/>
        <end position="64"/>
    </location>
</feature>
<comment type="caution">
    <text evidence="7">The sequence shown here is derived from an EMBL/GenBank/DDBJ whole genome shotgun (WGS) entry which is preliminary data.</text>
</comment>
<sequence length="513" mass="57277">MKSQLKAGALLSYIALFISSAISIVYTPIMLNFLGQSEYGLYSLATSASGYIGVLNFGLGNAVIRYTAKYKALEDEEGCSRLYGMFFIMYSILGALALVSGIILTLNSENIFSSSLSVTEVNKLTILMIIMVINISIGIGLGLFSVIVLAHEKFIIQKVITIAGTIINPIIMVPLLSMGYGSVSLVIVTTIISFITILINIYYCFKVLKIKMVFKKVQKDLLKEILIFSSYIFLNLVMDKIYWSTDQIILGIYSGTVAISIYTIGASFTGYFSGLSAAISNVFLSKVTGMVTKEASDKEISDLFIRVGRIQYIILSFALSGFIVFGREFIDLWVGKEYRDSFIIAVIILIPSIVSLIQGMGGIILQAKNMQRFKSVVYFLIAIGNVFLTILFVQWWGAIGSAVATAAAFTIGNIVVMNVYYWKKLKIEILKFWINILTMSFPFVMSLAFGLTINNIMLADSWIILFIKMVVFSILYTLLMWLIGMNNYEKDLILSPLKHITRRFKKEKLYKVS</sequence>
<feature type="transmembrane region" description="Helical" evidence="6">
    <location>
        <begin position="312"/>
        <end position="330"/>
    </location>
</feature>
<protein>
    <submittedName>
        <fullName evidence="7">Oligosaccharide flippase family protein</fullName>
    </submittedName>
</protein>
<dbReference type="InterPro" id="IPR050833">
    <property type="entry name" value="Poly_Biosynth_Transport"/>
</dbReference>
<keyword evidence="3 6" id="KW-0812">Transmembrane</keyword>
<keyword evidence="5 6" id="KW-0472">Membrane</keyword>
<feature type="transmembrane region" description="Helical" evidence="6">
    <location>
        <begin position="377"/>
        <end position="396"/>
    </location>
</feature>